<gene>
    <name evidence="2" type="ORF">HCU67_03165</name>
</gene>
<dbReference type="InterPro" id="IPR045749">
    <property type="entry name" value="DUF6090"/>
</dbReference>
<keyword evidence="3" id="KW-1185">Reference proteome</keyword>
<comment type="caution">
    <text evidence="2">The sequence shown here is derived from an EMBL/GenBank/DDBJ whole genome shotgun (WGS) entry which is preliminary data.</text>
</comment>
<proteinExistence type="predicted"/>
<feature type="transmembrane region" description="Helical" evidence="1">
    <location>
        <begin position="21"/>
        <end position="40"/>
    </location>
</feature>
<dbReference type="EMBL" id="JAAWWL010000001">
    <property type="protein sequence ID" value="NKI30927.1"/>
    <property type="molecule type" value="Genomic_DNA"/>
</dbReference>
<evidence type="ECO:0000313" key="2">
    <source>
        <dbReference type="EMBL" id="NKI30927.1"/>
    </source>
</evidence>
<reference evidence="2 3" key="1">
    <citation type="submission" date="2020-04" db="EMBL/GenBank/DDBJ databases">
        <authorList>
            <person name="Yoon J."/>
        </authorList>
    </citation>
    <scope>NUCLEOTIDE SEQUENCE [LARGE SCALE GENOMIC DNA]</scope>
    <source>
        <strain evidence="2 3">DJ-13</strain>
    </source>
</reference>
<evidence type="ECO:0000313" key="3">
    <source>
        <dbReference type="Proteomes" id="UP000718451"/>
    </source>
</evidence>
<dbReference type="RefSeq" id="WP_168551147.1">
    <property type="nucleotide sequence ID" value="NZ_JAAWWL010000001.1"/>
</dbReference>
<dbReference type="Proteomes" id="UP000718451">
    <property type="component" value="Unassembled WGS sequence"/>
</dbReference>
<evidence type="ECO:0000256" key="1">
    <source>
        <dbReference type="SAM" id="Phobius"/>
    </source>
</evidence>
<dbReference type="Pfam" id="PF19578">
    <property type="entry name" value="DUF6090"/>
    <property type="match status" value="1"/>
</dbReference>
<keyword evidence="1" id="KW-1133">Transmembrane helix</keyword>
<accession>A0ABX1GQ58</accession>
<keyword evidence="1" id="KW-0812">Transmembrane</keyword>
<name>A0ABX1GQ58_9FLAO</name>
<organism evidence="2 3">
    <name type="scientific">Croceivirga thetidis</name>
    <dbReference type="NCBI Taxonomy" id="2721623"/>
    <lineage>
        <taxon>Bacteria</taxon>
        <taxon>Pseudomonadati</taxon>
        <taxon>Bacteroidota</taxon>
        <taxon>Flavobacteriia</taxon>
        <taxon>Flavobacteriales</taxon>
        <taxon>Flavobacteriaceae</taxon>
        <taxon>Croceivirga</taxon>
    </lineage>
</organism>
<protein>
    <submittedName>
        <fullName evidence="2">Uncharacterized protein</fullName>
    </submittedName>
</protein>
<keyword evidence="1" id="KW-0472">Membrane</keyword>
<sequence length="242" mass="28218">MIKFFRRLRQKLLSENKFSKYLLYAIGEIILVVIGILLALQVNNWNNDKNDRAKEQLYLSSFHSDMKINLKELDRVIEKSSQTISTTDSLLRYADGQIKLNTVREIQALVMETASYTFFFGAEGTIKDIFGSGDLALIQNDSIRKAMVNWEANLKYLKEFETLGKDNQLSYINYLKSETPMYKYALKRDFLDHETINKIITDEKFLNLVGEQKHMAKEVNRLYLSQKTKMTELLNQVSKTIE</sequence>